<keyword evidence="5" id="KW-1133">Transmembrane helix</keyword>
<feature type="disulfide bond" evidence="3">
    <location>
        <begin position="248"/>
        <end position="260"/>
    </location>
</feature>
<feature type="disulfide bond" evidence="3">
    <location>
        <begin position="191"/>
        <end position="206"/>
    </location>
</feature>
<evidence type="ECO:0000313" key="7">
    <source>
        <dbReference type="EMBL" id="PNF40639.1"/>
    </source>
</evidence>
<dbReference type="CDD" id="cd00112">
    <property type="entry name" value="LDLa"/>
    <property type="match status" value="2"/>
</dbReference>
<dbReference type="PRINTS" id="PR00261">
    <property type="entry name" value="LDLRECEPTOR"/>
</dbReference>
<dbReference type="EMBL" id="NEVH01003500">
    <property type="protein sequence ID" value="PNF40639.1"/>
    <property type="molecule type" value="Genomic_DNA"/>
</dbReference>
<dbReference type="OrthoDB" id="9988974at2759"/>
<feature type="compositionally biased region" description="Low complexity" evidence="4">
    <location>
        <begin position="537"/>
        <end position="555"/>
    </location>
</feature>
<organism evidence="7 8">
    <name type="scientific">Cryptotermes secundus</name>
    <dbReference type="NCBI Taxonomy" id="105785"/>
    <lineage>
        <taxon>Eukaryota</taxon>
        <taxon>Metazoa</taxon>
        <taxon>Ecdysozoa</taxon>
        <taxon>Arthropoda</taxon>
        <taxon>Hexapoda</taxon>
        <taxon>Insecta</taxon>
        <taxon>Pterygota</taxon>
        <taxon>Neoptera</taxon>
        <taxon>Polyneoptera</taxon>
        <taxon>Dictyoptera</taxon>
        <taxon>Blattodea</taxon>
        <taxon>Blattoidea</taxon>
        <taxon>Termitoidae</taxon>
        <taxon>Kalotermitidae</taxon>
        <taxon>Cryptotermitinae</taxon>
        <taxon>Cryptotermes</taxon>
    </lineage>
</organism>
<proteinExistence type="predicted"/>
<dbReference type="AlphaFoldDB" id="A0A2J7RIH4"/>
<feature type="transmembrane region" description="Helical" evidence="5">
    <location>
        <begin position="296"/>
        <end position="323"/>
    </location>
</feature>
<dbReference type="GO" id="GO:0005615">
    <property type="term" value="C:extracellular space"/>
    <property type="evidence" value="ECO:0007669"/>
    <property type="project" value="TreeGrafter"/>
</dbReference>
<evidence type="ECO:0000256" key="4">
    <source>
        <dbReference type="SAM" id="MobiDB-lite"/>
    </source>
</evidence>
<feature type="region of interest" description="Disordered" evidence="4">
    <location>
        <begin position="394"/>
        <end position="433"/>
    </location>
</feature>
<dbReference type="SUPFAM" id="SSF57424">
    <property type="entry name" value="LDL receptor-like module"/>
    <property type="match status" value="1"/>
</dbReference>
<dbReference type="Proteomes" id="UP000235965">
    <property type="component" value="Unassembled WGS sequence"/>
</dbReference>
<dbReference type="Gene3D" id="2.60.120.290">
    <property type="entry name" value="Spermadhesin, CUB domain"/>
    <property type="match status" value="1"/>
</dbReference>
<evidence type="ECO:0000313" key="8">
    <source>
        <dbReference type="Proteomes" id="UP000235965"/>
    </source>
</evidence>
<sequence length="581" mass="63344">MTALPKDKQFLPIGSMDCILMMAYLSSVYIGTALASKYSHQSEICNPTELNDLSGIINSPNYPMVYPDHTSCTWIINAPPETVVKISVIDFDIEEDVNCRHPPCCTHTWLSLPRSGGGDTKQYCGMNPPPSVVSVSQVKTNIKFHTSKVVRGGRGFQLNYTVILVSPCSGPDEIPCMDQEARCFNNVTERCNGEMNCMSGLDERGCSRCRPDEYACRSGEGCYKVHQLCDDKADCSDYSDEMTCEESCDGKIACANGDGCYTPSEHCNAVQNCGDNSDEADCSDSSDEQSCVKLSIITAAIIGSLICGLLLVIAVGCMCRLYSLRLSVSNSYRIHHDEVSHIPNGLRSVPHPDDFFHREPPPAYTVAVGECQQLQCVAPSGNCRAFTLAASEHHTPNTRHHHSSRQSSRRCSSGRRRSQRNSIGSGVSPTEADLALPGAANSRQRPSHYSDFPPLHSLIHTPSIPIASTRETSLAAQQRESMIVSGRGTNENKSVSTSTALSMISREQRDLPTSVELYDTCLIDLQQDSEVRDGHYSSPLFSSSSTSISESPSRESVTSSTSLLSYLSSNDDTQLLVVPPQ</sequence>
<dbReference type="PROSITE" id="PS01180">
    <property type="entry name" value="CUB"/>
    <property type="match status" value="1"/>
</dbReference>
<feature type="region of interest" description="Disordered" evidence="4">
    <location>
        <begin position="536"/>
        <end position="555"/>
    </location>
</feature>
<name>A0A2J7RIH4_9NEOP</name>
<feature type="domain" description="CUB" evidence="6">
    <location>
        <begin position="45"/>
        <end position="163"/>
    </location>
</feature>
<dbReference type="Pfam" id="PF00057">
    <property type="entry name" value="Ldl_recept_a"/>
    <property type="match status" value="1"/>
</dbReference>
<dbReference type="PANTHER" id="PTHR24255:SF31">
    <property type="entry name" value="CUBILIN-LIKE PROTEIN"/>
    <property type="match status" value="1"/>
</dbReference>
<comment type="caution">
    <text evidence="7">The sequence shown here is derived from an EMBL/GenBank/DDBJ whole genome shotgun (WGS) entry which is preliminary data.</text>
</comment>
<dbReference type="Pfam" id="PF00431">
    <property type="entry name" value="CUB"/>
    <property type="match status" value="1"/>
</dbReference>
<dbReference type="CDD" id="cd00041">
    <property type="entry name" value="CUB"/>
    <property type="match status" value="1"/>
</dbReference>
<feature type="disulfide bond" evidence="2">
    <location>
        <begin position="45"/>
        <end position="72"/>
    </location>
</feature>
<keyword evidence="8" id="KW-1185">Reference proteome</keyword>
<dbReference type="InterPro" id="IPR002172">
    <property type="entry name" value="LDrepeatLR_classA_rpt"/>
</dbReference>
<dbReference type="GO" id="GO:0004252">
    <property type="term" value="F:serine-type endopeptidase activity"/>
    <property type="evidence" value="ECO:0007669"/>
    <property type="project" value="TreeGrafter"/>
</dbReference>
<feature type="disulfide bond" evidence="3">
    <location>
        <begin position="229"/>
        <end position="244"/>
    </location>
</feature>
<evidence type="ECO:0000256" key="3">
    <source>
        <dbReference type="PROSITE-ProRule" id="PRU00124"/>
    </source>
</evidence>
<feature type="compositionally biased region" description="Basic residues" evidence="4">
    <location>
        <begin position="396"/>
        <end position="419"/>
    </location>
</feature>
<evidence type="ECO:0000259" key="6">
    <source>
        <dbReference type="PROSITE" id="PS01180"/>
    </source>
</evidence>
<keyword evidence="5" id="KW-0472">Membrane</keyword>
<reference evidence="7 8" key="1">
    <citation type="submission" date="2017-12" db="EMBL/GenBank/DDBJ databases">
        <title>Hemimetabolous genomes reveal molecular basis of termite eusociality.</title>
        <authorList>
            <person name="Harrison M.C."/>
            <person name="Jongepier E."/>
            <person name="Robertson H.M."/>
            <person name="Arning N."/>
            <person name="Bitard-Feildel T."/>
            <person name="Chao H."/>
            <person name="Childers C.P."/>
            <person name="Dinh H."/>
            <person name="Doddapaneni H."/>
            <person name="Dugan S."/>
            <person name="Gowin J."/>
            <person name="Greiner C."/>
            <person name="Han Y."/>
            <person name="Hu H."/>
            <person name="Hughes D.S.T."/>
            <person name="Huylmans A.-K."/>
            <person name="Kemena C."/>
            <person name="Kremer L.P.M."/>
            <person name="Lee S.L."/>
            <person name="Lopez-Ezquerra A."/>
            <person name="Mallet L."/>
            <person name="Monroy-Kuhn J.M."/>
            <person name="Moser A."/>
            <person name="Murali S.C."/>
            <person name="Muzny D.M."/>
            <person name="Otani S."/>
            <person name="Piulachs M.-D."/>
            <person name="Poelchau M."/>
            <person name="Qu J."/>
            <person name="Schaub F."/>
            <person name="Wada-Katsumata A."/>
            <person name="Worley K.C."/>
            <person name="Xie Q."/>
            <person name="Ylla G."/>
            <person name="Poulsen M."/>
            <person name="Gibbs R.A."/>
            <person name="Schal C."/>
            <person name="Richards S."/>
            <person name="Belles X."/>
            <person name="Korb J."/>
            <person name="Bornberg-Bauer E."/>
        </authorList>
    </citation>
    <scope>NUCLEOTIDE SEQUENCE [LARGE SCALE GENOMIC DNA]</scope>
    <source>
        <tissue evidence="7">Whole body</tissue>
    </source>
</reference>
<keyword evidence="5" id="KW-0812">Transmembrane</keyword>
<dbReference type="SMART" id="SM00042">
    <property type="entry name" value="CUB"/>
    <property type="match status" value="1"/>
</dbReference>
<dbReference type="InterPro" id="IPR000859">
    <property type="entry name" value="CUB_dom"/>
</dbReference>
<evidence type="ECO:0000256" key="5">
    <source>
        <dbReference type="SAM" id="Phobius"/>
    </source>
</evidence>
<feature type="disulfide bond" evidence="3">
    <location>
        <begin position="267"/>
        <end position="282"/>
    </location>
</feature>
<dbReference type="PANTHER" id="PTHR24255">
    <property type="entry name" value="COMPLEMENT COMPONENT 1, S SUBCOMPONENT-RELATED"/>
    <property type="match status" value="1"/>
</dbReference>
<evidence type="ECO:0000256" key="2">
    <source>
        <dbReference type="PROSITE-ProRule" id="PRU00059"/>
    </source>
</evidence>
<accession>A0A2J7RIH4</accession>
<keyword evidence="1 3" id="KW-1015">Disulfide bond</keyword>
<dbReference type="PROSITE" id="PS50068">
    <property type="entry name" value="LDLRA_2"/>
    <property type="match status" value="3"/>
</dbReference>
<dbReference type="Gene3D" id="4.10.400.10">
    <property type="entry name" value="Low-density Lipoprotein Receptor"/>
    <property type="match status" value="1"/>
</dbReference>
<dbReference type="InterPro" id="IPR036055">
    <property type="entry name" value="LDL_receptor-like_sf"/>
</dbReference>
<dbReference type="SUPFAM" id="SSF49854">
    <property type="entry name" value="Spermadhesin, CUB domain"/>
    <property type="match status" value="1"/>
</dbReference>
<comment type="caution">
    <text evidence="3">Lacks conserved residue(s) required for the propagation of feature annotation.</text>
</comment>
<dbReference type="STRING" id="105785.A0A2J7RIH4"/>
<dbReference type="InterPro" id="IPR035914">
    <property type="entry name" value="Sperma_CUB_dom_sf"/>
</dbReference>
<protein>
    <recommendedName>
        <fullName evidence="6">CUB domain-containing protein</fullName>
    </recommendedName>
</protein>
<dbReference type="SMART" id="SM00192">
    <property type="entry name" value="LDLa"/>
    <property type="match status" value="3"/>
</dbReference>
<evidence type="ECO:0000256" key="1">
    <source>
        <dbReference type="ARBA" id="ARBA00023157"/>
    </source>
</evidence>
<gene>
    <name evidence="7" type="ORF">B7P43_G05913</name>
</gene>
<dbReference type="InParanoid" id="A0A2J7RIH4"/>